<comment type="caution">
    <text evidence="1">The sequence shown here is derived from an EMBL/GenBank/DDBJ whole genome shotgun (WGS) entry which is preliminary data.</text>
</comment>
<reference evidence="1 2" key="1">
    <citation type="submission" date="2014-07" db="EMBL/GenBank/DDBJ databases">
        <title>Draft Genome Sequences of Environmental Pseudomonas syringae strains.</title>
        <authorList>
            <person name="Baltrus D.A."/>
            <person name="Berge O."/>
            <person name="Morris C."/>
        </authorList>
    </citation>
    <scope>NUCLEOTIDE SEQUENCE [LARGE SCALE GENOMIC DNA]</scope>
    <source>
        <strain evidence="1 2">CEB003</strain>
    </source>
</reference>
<proteinExistence type="predicted"/>
<protein>
    <submittedName>
        <fullName evidence="1">Uncharacterized protein</fullName>
    </submittedName>
</protein>
<name>A0A085V677_PSESX</name>
<organism evidence="1 2">
    <name type="scientific">Pseudomonas syringae</name>
    <dbReference type="NCBI Taxonomy" id="317"/>
    <lineage>
        <taxon>Bacteria</taxon>
        <taxon>Pseudomonadati</taxon>
        <taxon>Pseudomonadota</taxon>
        <taxon>Gammaproteobacteria</taxon>
        <taxon>Pseudomonadales</taxon>
        <taxon>Pseudomonadaceae</taxon>
        <taxon>Pseudomonas</taxon>
    </lineage>
</organism>
<accession>A0A085V677</accession>
<dbReference type="EMBL" id="JPQT01000108">
    <property type="protein sequence ID" value="KFE50940.1"/>
    <property type="molecule type" value="Genomic_DNA"/>
</dbReference>
<dbReference type="Proteomes" id="UP000028643">
    <property type="component" value="Unassembled WGS sequence"/>
</dbReference>
<dbReference type="AlphaFoldDB" id="A0A085V677"/>
<gene>
    <name evidence="1" type="ORF">IV02_16110</name>
</gene>
<sequence length="231" mass="26348">MGQLDFKLDKAWSAFSNSDEWSRRDESCRNLQSPLVYNSIGSKAICFALKAQDLIRRAHKEERVEIYGAQIKFDSVDVLSLCAFVFNHVLYPRRPGVYYGIGRYREYKMPLSRFPDQDSALRAGCGDCDVFARVFALLLIGLILEVSPSQSLGDFTHSFVIPFTIQDIDIKGIGELFHALWIKDFQILARYQLCDSSEAFLWHIRLFLAGLSEHALGFSYENIMKVRAAKG</sequence>
<dbReference type="PATRIC" id="fig|317.174.peg.3294"/>
<evidence type="ECO:0000313" key="2">
    <source>
        <dbReference type="Proteomes" id="UP000028643"/>
    </source>
</evidence>
<evidence type="ECO:0000313" key="1">
    <source>
        <dbReference type="EMBL" id="KFE50940.1"/>
    </source>
</evidence>